<evidence type="ECO:0000256" key="4">
    <source>
        <dbReference type="ARBA" id="ARBA00023157"/>
    </source>
</evidence>
<dbReference type="GO" id="GO:0004553">
    <property type="term" value="F:hydrolase activity, hydrolyzing O-glycosyl compounds"/>
    <property type="evidence" value="ECO:0007669"/>
    <property type="project" value="InterPro"/>
</dbReference>
<feature type="binding site" evidence="9">
    <location>
        <position position="368"/>
    </location>
    <ligand>
        <name>substrate</name>
    </ligand>
</feature>
<keyword evidence="6 12" id="KW-0326">Glycosidase</keyword>
<dbReference type="Gene3D" id="3.20.20.40">
    <property type="entry name" value="1, 4-beta cellobiohydrolase"/>
    <property type="match status" value="1"/>
</dbReference>
<dbReference type="InterPro" id="IPR016288">
    <property type="entry name" value="Beta_cellobiohydrolase"/>
</dbReference>
<evidence type="ECO:0000256" key="6">
    <source>
        <dbReference type="ARBA" id="ARBA00023295"/>
    </source>
</evidence>
<feature type="binding site" evidence="9">
    <location>
        <position position="340"/>
    </location>
    <ligand>
        <name>substrate</name>
    </ligand>
</feature>
<comment type="similarity">
    <text evidence="12">Belongs to the glycosyl hydrolase family 6.</text>
</comment>
<reference evidence="13" key="1">
    <citation type="submission" date="2021-02" db="EMBL/GenBank/DDBJ databases">
        <authorList>
            <person name="Nieuwenhuis M."/>
            <person name="Van De Peppel L.J.J."/>
        </authorList>
    </citation>
    <scope>NUCLEOTIDE SEQUENCE</scope>
    <source>
        <strain evidence="13">D49</strain>
    </source>
</reference>
<dbReference type="EMBL" id="JABCKI010005805">
    <property type="protein sequence ID" value="KAG5637768.1"/>
    <property type="molecule type" value="Genomic_DNA"/>
</dbReference>
<evidence type="ECO:0000256" key="1">
    <source>
        <dbReference type="ARBA" id="ARBA00022729"/>
    </source>
</evidence>
<dbReference type="Pfam" id="PF01341">
    <property type="entry name" value="Glyco_hydro_6"/>
    <property type="match status" value="1"/>
</dbReference>
<dbReference type="PIRSF" id="PIRSF001100">
    <property type="entry name" value="Beta_cellobiohydrolase"/>
    <property type="match status" value="1"/>
</dbReference>
<evidence type="ECO:0000256" key="10">
    <source>
        <dbReference type="PROSITE-ProRule" id="PRU10056"/>
    </source>
</evidence>
<proteinExistence type="inferred from homology"/>
<reference evidence="13" key="2">
    <citation type="submission" date="2021-10" db="EMBL/GenBank/DDBJ databases">
        <title>Phylogenomics reveals ancestral predisposition of the termite-cultivated fungus Termitomyces towards a domesticated lifestyle.</title>
        <authorList>
            <person name="Auxier B."/>
            <person name="Grum-Grzhimaylo A."/>
            <person name="Cardenas M.E."/>
            <person name="Lodge J.D."/>
            <person name="Laessoe T."/>
            <person name="Pedersen O."/>
            <person name="Smith M.E."/>
            <person name="Kuyper T.W."/>
            <person name="Franco-Molano E.A."/>
            <person name="Baroni T.J."/>
            <person name="Aanen D.K."/>
        </authorList>
    </citation>
    <scope>NUCLEOTIDE SEQUENCE</scope>
    <source>
        <strain evidence="13">D49</strain>
    </source>
</reference>
<accession>A0A9P7K5I9</accession>
<dbReference type="InterPro" id="IPR036434">
    <property type="entry name" value="Beta_cellobiohydrolase_sf"/>
</dbReference>
<feature type="binding site" evidence="9">
    <location>
        <position position="372"/>
    </location>
    <ligand>
        <name>substrate</name>
    </ligand>
</feature>
<comment type="caution">
    <text evidence="13">The sequence shown here is derived from an EMBL/GenBank/DDBJ whole genome shotgun (WGS) entry which is preliminary data.</text>
</comment>
<dbReference type="PROSITE" id="PS00656">
    <property type="entry name" value="GLYCOSYL_HYDROL_F6_2"/>
    <property type="match status" value="1"/>
</dbReference>
<feature type="active site" description="Proton acceptor" evidence="8">
    <location>
        <position position="374"/>
    </location>
</feature>
<dbReference type="PANTHER" id="PTHR34876">
    <property type="match status" value="1"/>
</dbReference>
<keyword evidence="2 12" id="KW-0378">Hydrolase</keyword>
<keyword evidence="4" id="KW-1015">Disulfide bond</keyword>
<evidence type="ECO:0000313" key="14">
    <source>
        <dbReference type="Proteomes" id="UP000717328"/>
    </source>
</evidence>
<evidence type="ECO:0000256" key="3">
    <source>
        <dbReference type="ARBA" id="ARBA00023001"/>
    </source>
</evidence>
<evidence type="ECO:0000256" key="8">
    <source>
        <dbReference type="PIRSR" id="PIRSR001100-1"/>
    </source>
</evidence>
<feature type="active site" description="Proton donor" evidence="8 11">
    <location>
        <position position="196"/>
    </location>
</feature>
<dbReference type="GO" id="GO:0030245">
    <property type="term" value="P:cellulose catabolic process"/>
    <property type="evidence" value="ECO:0007669"/>
    <property type="project" value="UniProtKB-KW"/>
</dbReference>
<keyword evidence="5 12" id="KW-0119">Carbohydrate metabolism</keyword>
<dbReference type="Proteomes" id="UP000717328">
    <property type="component" value="Unassembled WGS sequence"/>
</dbReference>
<feature type="binding site" evidence="9">
    <location>
        <position position="244"/>
    </location>
    <ligand>
        <name>substrate</name>
    </ligand>
</feature>
<dbReference type="OrthoDB" id="64893at2759"/>
<keyword evidence="1 12" id="KW-0732">Signal</keyword>
<evidence type="ECO:0000313" key="13">
    <source>
        <dbReference type="EMBL" id="KAG5637768.1"/>
    </source>
</evidence>
<keyword evidence="14" id="KW-1185">Reference proteome</keyword>
<feature type="signal peptide" evidence="12">
    <location>
        <begin position="1"/>
        <end position="19"/>
    </location>
</feature>
<dbReference type="EC" id="3.2.1.-" evidence="12"/>
<feature type="binding site" evidence="9">
    <location>
        <position position="241"/>
    </location>
    <ligand>
        <name>substrate</name>
    </ligand>
</feature>
<dbReference type="InterPro" id="IPR001524">
    <property type="entry name" value="Glyco_hydro_6_CS"/>
</dbReference>
<feature type="chain" id="PRO_5040544429" description="Glucanase" evidence="12">
    <location>
        <begin position="20"/>
        <end position="421"/>
    </location>
</feature>
<evidence type="ECO:0000256" key="9">
    <source>
        <dbReference type="PIRSR" id="PIRSR001100-2"/>
    </source>
</evidence>
<dbReference type="PRINTS" id="PR00733">
    <property type="entry name" value="GLHYDRLASE6"/>
</dbReference>
<dbReference type="SUPFAM" id="SSF51989">
    <property type="entry name" value="Glycosyl hydrolases family 6, cellulases"/>
    <property type="match status" value="1"/>
</dbReference>
<sequence>MFKSALLALVSLVPVFVNAAQPLSGRSDAPSTRAAADVNPYTGYQIDVDEWQIYLTPYYADEVKAAAAKISDATQKAKALKVATIPTFTWLDVASKVPTLGTYLADASAKGKASGQKYLVQIVVYDLPDRDCAALASNGEYSVGNGGVAKYQSYIDAIAAQVKSMYGGFFGVLFLMTSGFPLEYPDVRVVAVVEPDSLANLVTNLSVQKCSGAQNAYKQGVIYAMKQLNAVGVYMYLDAGHAGWLGWPANLTPAAQLFAQLYRDAGSPAFVRGLATNVANYNTITANSPDPITQGNPNYDEIHYINNLAPALSAGGFPAHFLVDQGRSGVQNIRQQWGDWCNVKGAGFGARPTLNTGSSLIDAIVWVKPGGESDGTSSPTSPRYDAHCGLSNRDAATGAPEAGTWFQSYFETLVKNANPAL</sequence>
<feature type="active site" evidence="10">
    <location>
        <position position="131"/>
    </location>
</feature>
<dbReference type="PANTHER" id="PTHR34876:SF4">
    <property type="entry name" value="1,4-BETA-D-GLUCAN CELLOBIOHYDROLASE C-RELATED"/>
    <property type="match status" value="1"/>
</dbReference>
<feature type="binding site" evidence="9">
    <location>
        <position position="90"/>
    </location>
    <ligand>
        <name>substrate</name>
    </ligand>
</feature>
<keyword evidence="7 12" id="KW-0624">Polysaccharide degradation</keyword>
<dbReference type="PROSITE" id="PS00655">
    <property type="entry name" value="GLYCOSYL_HYDROL_F6_1"/>
    <property type="match status" value="1"/>
</dbReference>
<evidence type="ECO:0000256" key="7">
    <source>
        <dbReference type="ARBA" id="ARBA00023326"/>
    </source>
</evidence>
<feature type="binding site" evidence="9">
    <location>
        <position position="92"/>
    </location>
    <ligand>
        <name>substrate</name>
    </ligand>
</feature>
<keyword evidence="3 12" id="KW-0136">Cellulose degradation</keyword>
<name>A0A9P7K5I9_9AGAR</name>
<gene>
    <name evidence="13" type="primary">CEL3_1</name>
    <name evidence="13" type="ORF">H0H81_003335</name>
</gene>
<protein>
    <recommendedName>
        <fullName evidence="12">Glucanase</fullName>
        <ecNumber evidence="12">3.2.1.-</ecNumber>
    </recommendedName>
</protein>
<evidence type="ECO:0000256" key="2">
    <source>
        <dbReference type="ARBA" id="ARBA00022801"/>
    </source>
</evidence>
<organism evidence="13 14">
    <name type="scientific">Sphagnurus paluster</name>
    <dbReference type="NCBI Taxonomy" id="117069"/>
    <lineage>
        <taxon>Eukaryota</taxon>
        <taxon>Fungi</taxon>
        <taxon>Dikarya</taxon>
        <taxon>Basidiomycota</taxon>
        <taxon>Agaricomycotina</taxon>
        <taxon>Agaricomycetes</taxon>
        <taxon>Agaricomycetidae</taxon>
        <taxon>Agaricales</taxon>
        <taxon>Tricholomatineae</taxon>
        <taxon>Lyophyllaceae</taxon>
        <taxon>Sphagnurus</taxon>
    </lineage>
</organism>
<dbReference type="AlphaFoldDB" id="A0A9P7K5I9"/>
<feature type="binding site" evidence="9">
    <location>
        <position position="280"/>
    </location>
    <ligand>
        <name>substrate</name>
    </ligand>
</feature>
<evidence type="ECO:0000256" key="11">
    <source>
        <dbReference type="PROSITE-ProRule" id="PRU10057"/>
    </source>
</evidence>
<evidence type="ECO:0000256" key="5">
    <source>
        <dbReference type="ARBA" id="ARBA00023277"/>
    </source>
</evidence>
<evidence type="ECO:0000256" key="12">
    <source>
        <dbReference type="RuleBase" id="RU361186"/>
    </source>
</evidence>